<evidence type="ECO:0000256" key="1">
    <source>
        <dbReference type="ARBA" id="ARBA00006817"/>
    </source>
</evidence>
<dbReference type="STRING" id="1285928.SAMN04487894_102540"/>
<evidence type="ECO:0000259" key="2">
    <source>
        <dbReference type="Pfam" id="PF08327"/>
    </source>
</evidence>
<proteinExistence type="inferred from homology"/>
<evidence type="ECO:0000313" key="3">
    <source>
        <dbReference type="EMBL" id="SDC49840.1"/>
    </source>
</evidence>
<dbReference type="AlphaFoldDB" id="A0A1G6M2Z2"/>
<dbReference type="Gene3D" id="3.30.530.20">
    <property type="match status" value="1"/>
</dbReference>
<dbReference type="OrthoDB" id="287565at2"/>
<comment type="similarity">
    <text evidence="1">Belongs to the AHA1 family.</text>
</comment>
<dbReference type="EMBL" id="FMZO01000002">
    <property type="protein sequence ID" value="SDC49840.1"/>
    <property type="molecule type" value="Genomic_DNA"/>
</dbReference>
<gene>
    <name evidence="3" type="ORF">SAMN04487894_102540</name>
</gene>
<protein>
    <submittedName>
        <fullName evidence="3">Activator of Hsp90 ATPase homolog 1-like protein</fullName>
    </submittedName>
</protein>
<keyword evidence="4" id="KW-1185">Reference proteome</keyword>
<sequence>MQHNDFTTTIQVTETPGQVFNAVNNVRGWWSEEVRGSTAQLNDEFLYHYKDVHICKLKLTEVIPGKKVVWLVLDNSFNFIQNPEEWKNTRIIFEIAAKDGGTELRFTHQGLVPQDECYNICRDAWTNYIRSSLYQLITTGKGQPNPKEGGFNSELLKKWNIQES</sequence>
<reference evidence="4" key="1">
    <citation type="submission" date="2016-10" db="EMBL/GenBank/DDBJ databases">
        <authorList>
            <person name="Varghese N."/>
            <person name="Submissions S."/>
        </authorList>
    </citation>
    <scope>NUCLEOTIDE SEQUENCE [LARGE SCALE GENOMIC DNA]</scope>
    <source>
        <strain evidence="4">DSM 25811 / CCM 8410 / LMG 26954 / E90</strain>
    </source>
</reference>
<dbReference type="InterPro" id="IPR023393">
    <property type="entry name" value="START-like_dom_sf"/>
</dbReference>
<evidence type="ECO:0000313" key="4">
    <source>
        <dbReference type="Proteomes" id="UP000198757"/>
    </source>
</evidence>
<accession>A0A1G6M2Z2</accession>
<dbReference type="Proteomes" id="UP000198757">
    <property type="component" value="Unassembled WGS sequence"/>
</dbReference>
<dbReference type="SUPFAM" id="SSF55961">
    <property type="entry name" value="Bet v1-like"/>
    <property type="match status" value="1"/>
</dbReference>
<name>A0A1G6M2Z2_NIADE</name>
<feature type="domain" description="Activator of Hsp90 ATPase homologue 1/2-like C-terminal" evidence="2">
    <location>
        <begin position="27"/>
        <end position="136"/>
    </location>
</feature>
<dbReference type="InterPro" id="IPR013538">
    <property type="entry name" value="ASHA1/2-like_C"/>
</dbReference>
<dbReference type="Pfam" id="PF08327">
    <property type="entry name" value="AHSA1"/>
    <property type="match status" value="1"/>
</dbReference>
<organism evidence="3 4">
    <name type="scientific">Niabella drilacis (strain DSM 25811 / CCM 8410 / CCUG 62505 / LMG 26954 / E90)</name>
    <dbReference type="NCBI Taxonomy" id="1285928"/>
    <lineage>
        <taxon>Bacteria</taxon>
        <taxon>Pseudomonadati</taxon>
        <taxon>Bacteroidota</taxon>
        <taxon>Chitinophagia</taxon>
        <taxon>Chitinophagales</taxon>
        <taxon>Chitinophagaceae</taxon>
        <taxon>Niabella</taxon>
    </lineage>
</organism>
<dbReference type="RefSeq" id="WP_090389197.1">
    <property type="nucleotide sequence ID" value="NZ_FMZO01000002.1"/>
</dbReference>